<dbReference type="AlphaFoldDB" id="A0AAV8QJ52"/>
<dbReference type="GO" id="GO:0003677">
    <property type="term" value="F:DNA binding"/>
    <property type="evidence" value="ECO:0007669"/>
    <property type="project" value="UniProtKB-KW"/>
</dbReference>
<keyword evidence="4" id="KW-0539">Nucleus</keyword>
<name>A0AAV8QJ52_ENSVE</name>
<feature type="region of interest" description="Disordered" evidence="5">
    <location>
        <begin position="1"/>
        <end position="24"/>
    </location>
</feature>
<feature type="domain" description="NAC" evidence="6">
    <location>
        <begin position="18"/>
        <end position="166"/>
    </location>
</feature>
<dbReference type="GO" id="GO:0048731">
    <property type="term" value="P:system development"/>
    <property type="evidence" value="ECO:0007669"/>
    <property type="project" value="TreeGrafter"/>
</dbReference>
<dbReference type="InterPro" id="IPR003441">
    <property type="entry name" value="NAC-dom"/>
</dbReference>
<dbReference type="PANTHER" id="PTHR31719">
    <property type="entry name" value="NAC TRANSCRIPTION FACTOR 56"/>
    <property type="match status" value="1"/>
</dbReference>
<organism evidence="7 8">
    <name type="scientific">Ensete ventricosum</name>
    <name type="common">Abyssinian banana</name>
    <name type="synonym">Musa ensete</name>
    <dbReference type="NCBI Taxonomy" id="4639"/>
    <lineage>
        <taxon>Eukaryota</taxon>
        <taxon>Viridiplantae</taxon>
        <taxon>Streptophyta</taxon>
        <taxon>Embryophyta</taxon>
        <taxon>Tracheophyta</taxon>
        <taxon>Spermatophyta</taxon>
        <taxon>Magnoliopsida</taxon>
        <taxon>Liliopsida</taxon>
        <taxon>Zingiberales</taxon>
        <taxon>Musaceae</taxon>
        <taxon>Ensete</taxon>
    </lineage>
</organism>
<gene>
    <name evidence="7" type="ORF">OPV22_026095</name>
</gene>
<dbReference type="PROSITE" id="PS51005">
    <property type="entry name" value="NAC"/>
    <property type="match status" value="1"/>
</dbReference>
<evidence type="ECO:0000313" key="8">
    <source>
        <dbReference type="Proteomes" id="UP001222027"/>
    </source>
</evidence>
<evidence type="ECO:0000256" key="5">
    <source>
        <dbReference type="SAM" id="MobiDB-lite"/>
    </source>
</evidence>
<sequence length="201" mass="23517">MNRDPPAAPPPPPPPPPHPPGIRLDPTDIELVQYFLRHKVLDLPFDEEKIMEMDIYSFHADDLTIDYEGPDGKYALFFVRRDASQQRQRIRRTPHGYWSEVGVEEAIRDESSNVIVALKKYFVFFEGNNETRWEMDEYRLNQEIEGMRNTIDPGRNEYVVAKVFMRISRYSSDLSFSSEEAQLIDSDEADSSMADKRRRRS</sequence>
<comment type="caution">
    <text evidence="7">The sequence shown here is derived from an EMBL/GenBank/DDBJ whole genome shotgun (WGS) entry which is preliminary data.</text>
</comment>
<evidence type="ECO:0000256" key="4">
    <source>
        <dbReference type="ARBA" id="ARBA00023242"/>
    </source>
</evidence>
<dbReference type="SUPFAM" id="SSF101941">
    <property type="entry name" value="NAC domain"/>
    <property type="match status" value="1"/>
</dbReference>
<feature type="compositionally biased region" description="Pro residues" evidence="5">
    <location>
        <begin position="1"/>
        <end position="20"/>
    </location>
</feature>
<protein>
    <recommendedName>
        <fullName evidence="6">NAC domain-containing protein</fullName>
    </recommendedName>
</protein>
<evidence type="ECO:0000259" key="6">
    <source>
        <dbReference type="PROSITE" id="PS51005"/>
    </source>
</evidence>
<keyword evidence="2" id="KW-0238">DNA-binding</keyword>
<dbReference type="Pfam" id="PF02365">
    <property type="entry name" value="NAM"/>
    <property type="match status" value="1"/>
</dbReference>
<reference evidence="7 8" key="1">
    <citation type="submission" date="2022-12" db="EMBL/GenBank/DDBJ databases">
        <title>Chromosome-scale assembly of the Ensete ventricosum genome.</title>
        <authorList>
            <person name="Dussert Y."/>
            <person name="Stocks J."/>
            <person name="Wendawek A."/>
            <person name="Woldeyes F."/>
            <person name="Nichols R.A."/>
            <person name="Borrell J.S."/>
        </authorList>
    </citation>
    <scope>NUCLEOTIDE SEQUENCE [LARGE SCALE GENOMIC DNA]</scope>
    <source>
        <strain evidence="8">cv. Maze</strain>
        <tissue evidence="7">Seeds</tissue>
    </source>
</reference>
<dbReference type="GO" id="GO:0006355">
    <property type="term" value="P:regulation of DNA-templated transcription"/>
    <property type="evidence" value="ECO:0007669"/>
    <property type="project" value="InterPro"/>
</dbReference>
<keyword evidence="8" id="KW-1185">Reference proteome</keyword>
<evidence type="ECO:0000256" key="3">
    <source>
        <dbReference type="ARBA" id="ARBA00023163"/>
    </source>
</evidence>
<dbReference type="InterPro" id="IPR036093">
    <property type="entry name" value="NAC_dom_sf"/>
</dbReference>
<dbReference type="PANTHER" id="PTHR31719:SF251">
    <property type="entry name" value="OS04G0437000 PROTEIN"/>
    <property type="match status" value="1"/>
</dbReference>
<evidence type="ECO:0000256" key="1">
    <source>
        <dbReference type="ARBA" id="ARBA00023015"/>
    </source>
</evidence>
<keyword evidence="3" id="KW-0804">Transcription</keyword>
<dbReference type="Gene3D" id="2.170.150.80">
    <property type="entry name" value="NAC domain"/>
    <property type="match status" value="1"/>
</dbReference>
<accession>A0AAV8QJ52</accession>
<dbReference type="Proteomes" id="UP001222027">
    <property type="component" value="Unassembled WGS sequence"/>
</dbReference>
<dbReference type="EMBL" id="JAQQAF010000007">
    <property type="protein sequence ID" value="KAJ8471752.1"/>
    <property type="molecule type" value="Genomic_DNA"/>
</dbReference>
<evidence type="ECO:0000313" key="7">
    <source>
        <dbReference type="EMBL" id="KAJ8471752.1"/>
    </source>
</evidence>
<evidence type="ECO:0000256" key="2">
    <source>
        <dbReference type="ARBA" id="ARBA00023125"/>
    </source>
</evidence>
<proteinExistence type="predicted"/>
<keyword evidence="1" id="KW-0805">Transcription regulation</keyword>